<accession>A0A504XUP6</accession>
<gene>
    <name evidence="2" type="ORF">CGC21_16095</name>
</gene>
<feature type="compositionally biased region" description="Low complexity" evidence="1">
    <location>
        <begin position="603"/>
        <end position="617"/>
    </location>
</feature>
<dbReference type="Proteomes" id="UP000318447">
    <property type="component" value="Unassembled WGS sequence"/>
</dbReference>
<evidence type="ECO:0008006" key="4">
    <source>
        <dbReference type="Google" id="ProtNLM"/>
    </source>
</evidence>
<dbReference type="VEuPathDB" id="TriTrypDB:LDHU3_24.1110"/>
<reference evidence="3" key="1">
    <citation type="submission" date="2019-02" db="EMBL/GenBank/DDBJ databases">
        <title>FDA dAtabase for Regulatory Grade micrObial Sequences (FDA-ARGOS): Supporting development and validation of Infectious Disease Dx tests.</title>
        <authorList>
            <person name="Duncan R."/>
            <person name="Fisher C."/>
            <person name="Tallon L."/>
            <person name="Sadzewicz L."/>
            <person name="Sengamalay N."/>
            <person name="Ott S."/>
            <person name="Godinez A."/>
            <person name="Nagaraj S."/>
            <person name="Vavikolanu K."/>
            <person name="Nadendla S."/>
            <person name="Aluvathingal J."/>
            <person name="Sichtig H."/>
        </authorList>
    </citation>
    <scope>NUCLEOTIDE SEQUENCE [LARGE SCALE GENOMIC DNA]</scope>
    <source>
        <strain evidence="3">FDAARGOS_361</strain>
    </source>
</reference>
<feature type="region of interest" description="Disordered" evidence="1">
    <location>
        <begin position="603"/>
        <end position="623"/>
    </location>
</feature>
<feature type="region of interest" description="Disordered" evidence="1">
    <location>
        <begin position="988"/>
        <end position="1032"/>
    </location>
</feature>
<comment type="caution">
    <text evidence="2">The sequence shown here is derived from an EMBL/GenBank/DDBJ whole genome shotgun (WGS) entry which is preliminary data.</text>
</comment>
<feature type="region of interest" description="Disordered" evidence="1">
    <location>
        <begin position="1"/>
        <end position="28"/>
    </location>
</feature>
<evidence type="ECO:0000313" key="2">
    <source>
        <dbReference type="EMBL" id="TPP52224.1"/>
    </source>
</evidence>
<dbReference type="VEuPathDB" id="TriTrypDB:LdCL_240014500"/>
<organism evidence="2 3">
    <name type="scientific">Leishmania donovani</name>
    <dbReference type="NCBI Taxonomy" id="5661"/>
    <lineage>
        <taxon>Eukaryota</taxon>
        <taxon>Discoba</taxon>
        <taxon>Euglenozoa</taxon>
        <taxon>Kinetoplastea</taxon>
        <taxon>Metakinetoplastina</taxon>
        <taxon>Trypanosomatida</taxon>
        <taxon>Trypanosomatidae</taxon>
        <taxon>Leishmaniinae</taxon>
        <taxon>Leishmania</taxon>
    </lineage>
</organism>
<proteinExistence type="predicted"/>
<feature type="compositionally biased region" description="Low complexity" evidence="1">
    <location>
        <begin position="65"/>
        <end position="78"/>
    </location>
</feature>
<feature type="compositionally biased region" description="Low complexity" evidence="1">
    <location>
        <begin position="1003"/>
        <end position="1015"/>
    </location>
</feature>
<dbReference type="VEuPathDB" id="TriTrypDB:LDHU3_24.1120"/>
<evidence type="ECO:0000313" key="3">
    <source>
        <dbReference type="Proteomes" id="UP000318447"/>
    </source>
</evidence>
<evidence type="ECO:0000256" key="1">
    <source>
        <dbReference type="SAM" id="MobiDB-lite"/>
    </source>
</evidence>
<sequence>MVTSAKAEPPMKKPRLDPEKSAAAPCNSEAATTAAAAVDFDVIPTSNALLSARLQRELKSLWSASAPATAAPSDTGGPSMDHGTPPKPADVASVVPSFKVGTLEMYRRFPEAYDMLMAHHNCTAVRHTLLKDVLGRIARTAGAAVVPADAAADAAGQRTPPWVRVADFGCGTGRIESMVAQHPAVQAIYAYDSEVSMLRRCLVNTVRSAAQSGHYRSVSLLPVAASAEKRSEINAASSPSHALPSPPALLCGGDESEATKSAAAAALQLCIRPVPFRAIQAGFLTQTRHPRCSLVVCAWSLSYVMRMQWGEDHWHAAVDTVVQSLLNLLDNTRSDAAVVILETLGNGSAEPTRQSTYTQRLEECFGFTRTWVRTDYEFKSKADAERMVRFFFGEKMLAKLTSENVGSGAGEHGATDGAESGGGCRLMECTGIWTYWKARESPTEPFRESLEFRERRAAVKQRCISVDVRLSKFSSSSLLPTKVPSHQSRPGMKLLHSKSTAEPILAVTACPCANLFGLVTQSAVAVYRSTTLTTVFSFSLKPFQSVLKGSGDDGERRNGNSVCCCWSPSGRLFTLALPSGLLLVLDVEGGALVRFLTPGGTAPASGDGAGGSSSTPALASVPRVPTTLPPGRPVLAMGWCAVHSLSSRHVSAMHVDVQTRCLPVRTGVTAALLDEVAQGSPLSLLGAGDAAHLLSSTAVMSGGYPADARSGSRSVSLLMVLGCDGALRCLIGGLYEVRRLALSLPPGFPARPDSGPSGRVASWEDVVVEDMQSAANGVRPAVAQQHRLYLTATGASSSGPAAHSLWEVDLHDNLSALAAPHWLALCYVRECTRITREMYEKVAHEWHAVLRGRLWAHLGLPAVAPLLSSAVLAQLTEPDPLALYKYAKQQLRRTAVTEDLEVMATAVQRAIYEITHVCYRCCEVAMAYAAHLREPDTVTQHIGALRRLCESFLRHVTREAEGARDLALWVLQQSRHWGRGSRFAMGAADERALEEAEEDQQERSSAVSSPSTAAADMARPPSSRQPPSVLDEVPLSATRQPALLSYLSSIATQETHPDGDPVIHLCAQLAIRVQDCAPLPASIMASLPVRVVLSGAQDTGAASASTASQLLCCVVEGCGCALITEGAHVHVLRSTAATTNTIQALQIGTYKLVVRRDSDCGDDNAADSPAASGSVLEASLKVDVDVNLITSRLKAELAGKHGCAIPCVYSATWYGYLEEDRHIVVCQPNTVTAGRSAGSDAWCRSTAPATFFVATVDGGGRLLMVDEEEHDGDNADGDDAADSSAAAASSARAALCEVTGMEGVPLRVSMSRARSFCVIVGVAKYVVLSLYDDDY</sequence>
<dbReference type="EMBL" id="RHLC01000020">
    <property type="protein sequence ID" value="TPP52224.1"/>
    <property type="molecule type" value="Genomic_DNA"/>
</dbReference>
<dbReference type="VEuPathDB" id="TriTrypDB:LdCL_240014400"/>
<dbReference type="VEuPathDB" id="TriTrypDB:LdBPK_240950.1"/>
<protein>
    <recommendedName>
        <fullName evidence="4">Methyltransferase domain family protein</fullName>
    </recommendedName>
</protein>
<name>A0A504XUP6_LEIDO</name>
<feature type="region of interest" description="Disordered" evidence="1">
    <location>
        <begin position="65"/>
        <end position="90"/>
    </location>
</feature>
<feature type="compositionally biased region" description="Basic and acidic residues" evidence="1">
    <location>
        <begin position="9"/>
        <end position="20"/>
    </location>
</feature>
<dbReference type="VEuPathDB" id="TriTrypDB:LdBPK_240940.1"/>